<gene>
    <name evidence="2" type="ORF">PSA01_42010</name>
</gene>
<dbReference type="EMBL" id="BJNH01000050">
    <property type="protein sequence ID" value="GEC27172.1"/>
    <property type="molecule type" value="Genomic_DNA"/>
</dbReference>
<dbReference type="Proteomes" id="UP000320693">
    <property type="component" value="Unassembled WGS sequence"/>
</dbReference>
<sequence length="108" mass="11446">MGPGCARALAPGWHGPDTGSDTPGTFLALPWHGPDAALTLLRHGPDRAGQDRIAAGGDLTPAIGPVPPPPPDGGGGTEPLPPSRRRSPARRDVFDGIRWRRRPYRSKY</sequence>
<proteinExistence type="predicted"/>
<feature type="region of interest" description="Disordered" evidence="1">
    <location>
        <begin position="41"/>
        <end position="94"/>
    </location>
</feature>
<evidence type="ECO:0000256" key="1">
    <source>
        <dbReference type="SAM" id="MobiDB-lite"/>
    </source>
</evidence>
<name>A0ABQ0S2N1_9PSEU</name>
<evidence type="ECO:0000313" key="3">
    <source>
        <dbReference type="Proteomes" id="UP000320693"/>
    </source>
</evidence>
<comment type="caution">
    <text evidence="2">The sequence shown here is derived from an EMBL/GenBank/DDBJ whole genome shotgun (WGS) entry which is preliminary data.</text>
</comment>
<evidence type="ECO:0000313" key="2">
    <source>
        <dbReference type="EMBL" id="GEC27172.1"/>
    </source>
</evidence>
<reference evidence="2 3" key="1">
    <citation type="submission" date="2019-06" db="EMBL/GenBank/DDBJ databases">
        <title>Whole genome shotgun sequence of Pseudonocardia saturnea NBRC 14499.</title>
        <authorList>
            <person name="Hosoyama A."/>
            <person name="Uohara A."/>
            <person name="Ohji S."/>
            <person name="Ichikawa N."/>
        </authorList>
    </citation>
    <scope>NUCLEOTIDE SEQUENCE [LARGE SCALE GENOMIC DNA]</scope>
    <source>
        <strain evidence="2 3">NBRC 14499</strain>
    </source>
</reference>
<organism evidence="2 3">
    <name type="scientific">Pseudonocardia saturnea</name>
    <dbReference type="NCBI Taxonomy" id="33909"/>
    <lineage>
        <taxon>Bacteria</taxon>
        <taxon>Bacillati</taxon>
        <taxon>Actinomycetota</taxon>
        <taxon>Actinomycetes</taxon>
        <taxon>Pseudonocardiales</taxon>
        <taxon>Pseudonocardiaceae</taxon>
        <taxon>Pseudonocardia</taxon>
    </lineage>
</organism>
<protein>
    <submittedName>
        <fullName evidence="2">Uncharacterized protein</fullName>
    </submittedName>
</protein>
<feature type="region of interest" description="Disordered" evidence="1">
    <location>
        <begin position="1"/>
        <end position="24"/>
    </location>
</feature>
<keyword evidence="3" id="KW-1185">Reference proteome</keyword>
<accession>A0ABQ0S2N1</accession>